<keyword evidence="3" id="KW-1185">Reference proteome</keyword>
<dbReference type="Proteomes" id="UP000481252">
    <property type="component" value="Unassembled WGS sequence"/>
</dbReference>
<dbReference type="Pfam" id="PF06568">
    <property type="entry name" value="YjiS-like"/>
    <property type="match status" value="1"/>
</dbReference>
<organism evidence="2 3">
    <name type="scientific">Mesorhizobium zhangyense</name>
    <dbReference type="NCBI Taxonomy" id="1776730"/>
    <lineage>
        <taxon>Bacteria</taxon>
        <taxon>Pseudomonadati</taxon>
        <taxon>Pseudomonadota</taxon>
        <taxon>Alphaproteobacteria</taxon>
        <taxon>Hyphomicrobiales</taxon>
        <taxon>Phyllobacteriaceae</taxon>
        <taxon>Mesorhizobium</taxon>
    </lineage>
</organism>
<comment type="caution">
    <text evidence="2">The sequence shown here is derived from an EMBL/GenBank/DDBJ whole genome shotgun (WGS) entry which is preliminary data.</text>
</comment>
<accession>A0A7C9VDG6</accession>
<dbReference type="EMBL" id="JAAKZG010000018">
    <property type="protein sequence ID" value="NGN44706.1"/>
    <property type="molecule type" value="Genomic_DNA"/>
</dbReference>
<dbReference type="InterPro" id="IPR009506">
    <property type="entry name" value="YjiS-like"/>
</dbReference>
<evidence type="ECO:0000313" key="2">
    <source>
        <dbReference type="EMBL" id="NGN44706.1"/>
    </source>
</evidence>
<dbReference type="AlphaFoldDB" id="A0A7C9VDG6"/>
<feature type="domain" description="YjiS-like" evidence="1">
    <location>
        <begin position="27"/>
        <end position="56"/>
    </location>
</feature>
<proteinExistence type="predicted"/>
<gene>
    <name evidence="2" type="ORF">G6N74_26985</name>
</gene>
<evidence type="ECO:0000259" key="1">
    <source>
        <dbReference type="Pfam" id="PF06568"/>
    </source>
</evidence>
<reference evidence="2 3" key="1">
    <citation type="submission" date="2020-02" db="EMBL/GenBank/DDBJ databases">
        <title>Genome sequence of the type strain CGMCC 1.15528 of Mesorhizobium zhangyense.</title>
        <authorList>
            <person name="Gao J."/>
            <person name="Sun J."/>
        </authorList>
    </citation>
    <scope>NUCLEOTIDE SEQUENCE [LARGE SCALE GENOMIC DNA]</scope>
    <source>
        <strain evidence="2 3">CGMCC 1.15528</strain>
    </source>
</reference>
<evidence type="ECO:0000313" key="3">
    <source>
        <dbReference type="Proteomes" id="UP000481252"/>
    </source>
</evidence>
<name>A0A7C9VDG6_9HYPH</name>
<sequence length="78" mass="8477">MMTNHLEDRAPRKRALLLAITVVATTIATVRKWQRATATASALADLTADQLRDVGLPQPSRPELAVKAGLVTNLISMR</sequence>
<protein>
    <submittedName>
        <fullName evidence="2">DUF1127 domain-containing protein</fullName>
    </submittedName>
</protein>